<keyword evidence="5" id="KW-1185">Reference proteome</keyword>
<dbReference type="Proteomes" id="UP001108240">
    <property type="component" value="Unplaced"/>
</dbReference>
<dbReference type="AlphaFoldDB" id="A0A9J8BNF7"/>
<evidence type="ECO:0000256" key="2">
    <source>
        <dbReference type="SAM" id="MobiDB-lite"/>
    </source>
</evidence>
<evidence type="ECO:0000259" key="3">
    <source>
        <dbReference type="PROSITE" id="PS50013"/>
    </source>
</evidence>
<protein>
    <recommendedName>
        <fullName evidence="3">Chromo domain-containing protein</fullName>
    </recommendedName>
</protein>
<feature type="domain" description="Chromo" evidence="3">
    <location>
        <begin position="101"/>
        <end position="159"/>
    </location>
</feature>
<evidence type="ECO:0000313" key="5">
    <source>
        <dbReference type="Proteomes" id="UP001108240"/>
    </source>
</evidence>
<comment type="subcellular location">
    <subcellularLocation>
        <location evidence="1">Nucleus</location>
    </subcellularLocation>
</comment>
<sequence length="239" mass="26216">MTADLRRSDAPAYQPGQKVWLSTRDIRLSLPCRKLSPRFIGPFTITEQINPVTFKLHLPPEYRIQFPCLTPQTLPSFCFSFHRAWRSQSPLPLLLDDGAAYKVHEILDSRWRGGQLEYLVDWEGYCTEGRSCVPHNNILGPNLLVTFHSNHPERPAPRGRGRPPHCRGPRPSGAGRGEGGAVTDPPAIASISKSPSCACVSTYSSVLCSPPTDPNITTTSSTITSLCTTCSSACASINR</sequence>
<feature type="compositionally biased region" description="Basic residues" evidence="2">
    <location>
        <begin position="157"/>
        <end position="168"/>
    </location>
</feature>
<dbReference type="Gene3D" id="2.40.50.40">
    <property type="match status" value="1"/>
</dbReference>
<dbReference type="Ensembl" id="ENSCCRT00000157950.1">
    <property type="protein sequence ID" value="ENSCCRP00000158018.1"/>
    <property type="gene ID" value="ENSCCRG00000059945.1"/>
</dbReference>
<dbReference type="GeneTree" id="ENSGT01060000248777"/>
<organism evidence="4 5">
    <name type="scientific">Cyprinus carpio carpio</name>
    <dbReference type="NCBI Taxonomy" id="630221"/>
    <lineage>
        <taxon>Eukaryota</taxon>
        <taxon>Metazoa</taxon>
        <taxon>Chordata</taxon>
        <taxon>Craniata</taxon>
        <taxon>Vertebrata</taxon>
        <taxon>Euteleostomi</taxon>
        <taxon>Actinopterygii</taxon>
        <taxon>Neopterygii</taxon>
        <taxon>Teleostei</taxon>
        <taxon>Ostariophysi</taxon>
        <taxon>Cypriniformes</taxon>
        <taxon>Cyprinidae</taxon>
        <taxon>Cyprininae</taxon>
        <taxon>Cyprinus</taxon>
    </lineage>
</organism>
<evidence type="ECO:0000256" key="1">
    <source>
        <dbReference type="ARBA" id="ARBA00004123"/>
    </source>
</evidence>
<accession>A0A9J8BNF7</accession>
<dbReference type="Pfam" id="PF24626">
    <property type="entry name" value="SH3_Tf2-1"/>
    <property type="match status" value="1"/>
</dbReference>
<proteinExistence type="predicted"/>
<evidence type="ECO:0000313" key="4">
    <source>
        <dbReference type="Ensembl" id="ENSCCRP00000158018.1"/>
    </source>
</evidence>
<reference evidence="4" key="1">
    <citation type="submission" date="2025-08" db="UniProtKB">
        <authorList>
            <consortium name="Ensembl"/>
        </authorList>
    </citation>
    <scope>IDENTIFICATION</scope>
</reference>
<name>A0A9J8BNF7_CYPCA</name>
<dbReference type="InterPro" id="IPR016197">
    <property type="entry name" value="Chromo-like_dom_sf"/>
</dbReference>
<reference evidence="4" key="2">
    <citation type="submission" date="2025-09" db="UniProtKB">
        <authorList>
            <consortium name="Ensembl"/>
        </authorList>
    </citation>
    <scope>IDENTIFICATION</scope>
</reference>
<dbReference type="InterPro" id="IPR056924">
    <property type="entry name" value="SH3_Tf2-1"/>
</dbReference>
<dbReference type="InterPro" id="IPR000953">
    <property type="entry name" value="Chromo/chromo_shadow_dom"/>
</dbReference>
<dbReference type="SMART" id="SM00298">
    <property type="entry name" value="CHROMO"/>
    <property type="match status" value="1"/>
</dbReference>
<dbReference type="SUPFAM" id="SSF54160">
    <property type="entry name" value="Chromo domain-like"/>
    <property type="match status" value="1"/>
</dbReference>
<dbReference type="GO" id="GO:0005634">
    <property type="term" value="C:nucleus"/>
    <property type="evidence" value="ECO:0007669"/>
    <property type="project" value="UniProtKB-SubCell"/>
</dbReference>
<feature type="region of interest" description="Disordered" evidence="2">
    <location>
        <begin position="151"/>
        <end position="183"/>
    </location>
</feature>
<dbReference type="PROSITE" id="PS50013">
    <property type="entry name" value="CHROMO_2"/>
    <property type="match status" value="1"/>
</dbReference>